<organism evidence="1 2">
    <name type="scientific">Deinococcus depolymerans</name>
    <dbReference type="NCBI Taxonomy" id="392408"/>
    <lineage>
        <taxon>Bacteria</taxon>
        <taxon>Thermotogati</taxon>
        <taxon>Deinococcota</taxon>
        <taxon>Deinococci</taxon>
        <taxon>Deinococcales</taxon>
        <taxon>Deinococcaceae</taxon>
        <taxon>Deinococcus</taxon>
    </lineage>
</organism>
<accession>A0ABP3MH35</accession>
<gene>
    <name evidence="1" type="ORF">GCM10008937_29700</name>
</gene>
<keyword evidence="2" id="KW-1185">Reference proteome</keyword>
<dbReference type="EMBL" id="BAAADB010000030">
    <property type="protein sequence ID" value="GAA0520203.1"/>
    <property type="molecule type" value="Genomic_DNA"/>
</dbReference>
<name>A0ABP3MH35_9DEIO</name>
<dbReference type="Proteomes" id="UP001500191">
    <property type="component" value="Unassembled WGS sequence"/>
</dbReference>
<evidence type="ECO:0000313" key="1">
    <source>
        <dbReference type="EMBL" id="GAA0520203.1"/>
    </source>
</evidence>
<reference evidence="2" key="1">
    <citation type="journal article" date="2019" name="Int. J. Syst. Evol. Microbiol.">
        <title>The Global Catalogue of Microorganisms (GCM) 10K type strain sequencing project: providing services to taxonomists for standard genome sequencing and annotation.</title>
        <authorList>
            <consortium name="The Broad Institute Genomics Platform"/>
            <consortium name="The Broad Institute Genome Sequencing Center for Infectious Disease"/>
            <person name="Wu L."/>
            <person name="Ma J."/>
        </authorList>
    </citation>
    <scope>NUCLEOTIDE SEQUENCE [LARGE SCALE GENOMIC DNA]</scope>
    <source>
        <strain evidence="2">JCM 14368</strain>
    </source>
</reference>
<comment type="caution">
    <text evidence="1">The sequence shown here is derived from an EMBL/GenBank/DDBJ whole genome shotgun (WGS) entry which is preliminary data.</text>
</comment>
<proteinExistence type="predicted"/>
<sequence length="156" mass="16270">MCAADGGPGRLECTFMKHRIWSLPCLAVLAGCAPSLSSSDALPLVAGQVWDVTGVAGTARTTAQVMVKGLLNPNPGVYSSSDVLGILGALNGSRDPAVTLNSSEKVLRFVWRGQDAEGAGVPYMCLVRPFDPDGTVFSGRLMVRDDVVGTCSATIR</sequence>
<evidence type="ECO:0008006" key="3">
    <source>
        <dbReference type="Google" id="ProtNLM"/>
    </source>
</evidence>
<evidence type="ECO:0000313" key="2">
    <source>
        <dbReference type="Proteomes" id="UP001500191"/>
    </source>
</evidence>
<protein>
    <recommendedName>
        <fullName evidence="3">Lipoprotein</fullName>
    </recommendedName>
</protein>